<organism evidence="7 8">
    <name type="scientific">Diutina rugosa</name>
    <name type="common">Yeast</name>
    <name type="synonym">Candida rugosa</name>
    <dbReference type="NCBI Taxonomy" id="5481"/>
    <lineage>
        <taxon>Eukaryota</taxon>
        <taxon>Fungi</taxon>
        <taxon>Dikarya</taxon>
        <taxon>Ascomycota</taxon>
        <taxon>Saccharomycotina</taxon>
        <taxon>Pichiomycetes</taxon>
        <taxon>Debaryomycetaceae</taxon>
        <taxon>Diutina</taxon>
    </lineage>
</organism>
<dbReference type="Gene3D" id="2.40.50.140">
    <property type="entry name" value="Nucleic acid-binding proteins"/>
    <property type="match status" value="1"/>
</dbReference>
<dbReference type="InterPro" id="IPR018149">
    <property type="entry name" value="Lys-tRNA-synth_II_C"/>
</dbReference>
<sequence>MASRGLSRYGRWRLPRLLHTKHSPEADYDTRKNDINSSWFPPIANTRSPQVALLRVPQFNAHFSTTDFAQWPQQRSPDFFRVEGRVGAIRKSGKGMYFIDLYQDDAKVQIVATNKLMGLSRDEFEETHGILKTGDCIGVEGQAGRTNTGELSLKARAPVAMLAPASRLPNKLSDKGLINANRALYYRVEPQSKQPIVVKSQLCREFRQFFDRHGFLEVQTPILSGPATGANARGFHTTDIHGTQLSLRVAPELWLKKLVIGGFDKVFEIGCNFRNEGIDATHNPEFTSCEFYQSYTSLDELMSMTEQLFAQCQQSLQSPALDPLTRSYKRVEFIPGIEAETGHPLPAELTQPNLHDYCRLVGVDVNPTESPAQMLDALSSTFLEPISLRPENLNHPVFIYHQPEAMSPLAKGTTKVYGDRTYNISLRFELFINGKEYVNAYEEENDPSAQERKFREQLSFNDQFGDDESLVPDWRYLEQMEYGLPPTGGWGCGIDRLAMLFAGCDRIEQVQTFGTVDDVIKQ</sequence>
<gene>
    <name evidence="7" type="ORF">DIURU_002588</name>
</gene>
<evidence type="ECO:0000313" key="8">
    <source>
        <dbReference type="Proteomes" id="UP000449547"/>
    </source>
</evidence>
<dbReference type="GeneID" id="54781239"/>
<reference evidence="7 8" key="1">
    <citation type="submission" date="2019-07" db="EMBL/GenBank/DDBJ databases">
        <title>Genome assembly of two rare yeast pathogens: Diutina rugosa and Trichomonascus ciferrii.</title>
        <authorList>
            <person name="Mixao V."/>
            <person name="Saus E."/>
            <person name="Hansen A."/>
            <person name="Lass-Flor C."/>
            <person name="Gabaldon T."/>
        </authorList>
    </citation>
    <scope>NUCLEOTIDE SEQUENCE [LARGE SCALE GENOMIC DNA]</scope>
    <source>
        <strain evidence="7 8">CBS 613</strain>
    </source>
</reference>
<keyword evidence="1" id="KW-0436">Ligase</keyword>
<dbReference type="GO" id="GO:0004824">
    <property type="term" value="F:lysine-tRNA ligase activity"/>
    <property type="evidence" value="ECO:0007669"/>
    <property type="project" value="InterPro"/>
</dbReference>
<dbReference type="PANTHER" id="PTHR42918">
    <property type="entry name" value="LYSYL-TRNA SYNTHETASE"/>
    <property type="match status" value="1"/>
</dbReference>
<feature type="domain" description="Aminoacyl-transfer RNA synthetases class-II family profile" evidence="6">
    <location>
        <begin position="198"/>
        <end position="501"/>
    </location>
</feature>
<dbReference type="SUPFAM" id="SSF55681">
    <property type="entry name" value="Class II aaRS and biotin synthetases"/>
    <property type="match status" value="1"/>
</dbReference>
<evidence type="ECO:0000256" key="3">
    <source>
        <dbReference type="ARBA" id="ARBA00022840"/>
    </source>
</evidence>
<dbReference type="OMA" id="MQERHVD"/>
<dbReference type="OrthoDB" id="21243at2759"/>
<comment type="caution">
    <text evidence="7">The sequence shown here is derived from an EMBL/GenBank/DDBJ whole genome shotgun (WGS) entry which is preliminary data.</text>
</comment>
<dbReference type="InterPro" id="IPR006195">
    <property type="entry name" value="aa-tRNA-synth_II"/>
</dbReference>
<keyword evidence="3" id="KW-0067">ATP-binding</keyword>
<name>A0A642UPL7_DIURU</name>
<dbReference type="EMBL" id="SWFT01000076">
    <property type="protein sequence ID" value="KAA8902987.1"/>
    <property type="molecule type" value="Genomic_DNA"/>
</dbReference>
<dbReference type="SUPFAM" id="SSF50249">
    <property type="entry name" value="Nucleic acid-binding proteins"/>
    <property type="match status" value="1"/>
</dbReference>
<accession>A0A642UPL7</accession>
<proteinExistence type="predicted"/>
<keyword evidence="4" id="KW-0030">Aminoacyl-tRNA synthetase</keyword>
<dbReference type="RefSeq" id="XP_034012603.1">
    <property type="nucleotide sequence ID" value="XM_034155255.1"/>
</dbReference>
<dbReference type="AlphaFoldDB" id="A0A642UPL7"/>
<dbReference type="InterPro" id="IPR004365">
    <property type="entry name" value="NA-bd_OB_tRNA"/>
</dbReference>
<dbReference type="VEuPathDB" id="FungiDB:DIURU_002588"/>
<dbReference type="GO" id="GO:0005524">
    <property type="term" value="F:ATP binding"/>
    <property type="evidence" value="ECO:0007669"/>
    <property type="project" value="UniProtKB-KW"/>
</dbReference>
<dbReference type="CDD" id="cd04322">
    <property type="entry name" value="LysRS_N"/>
    <property type="match status" value="1"/>
</dbReference>
<dbReference type="InterPro" id="IPR045864">
    <property type="entry name" value="aa-tRNA-synth_II/BPL/LPL"/>
</dbReference>
<evidence type="ECO:0000256" key="5">
    <source>
        <dbReference type="ARBA" id="ARBA00030563"/>
    </source>
</evidence>
<keyword evidence="8" id="KW-1185">Reference proteome</keyword>
<dbReference type="GO" id="GO:0005739">
    <property type="term" value="C:mitochondrion"/>
    <property type="evidence" value="ECO:0007669"/>
    <property type="project" value="TreeGrafter"/>
</dbReference>
<dbReference type="PRINTS" id="PR00982">
    <property type="entry name" value="TRNASYNTHLYS"/>
</dbReference>
<dbReference type="GO" id="GO:0070154">
    <property type="term" value="P:mitochondrial lysyl-tRNA aminoacylation"/>
    <property type="evidence" value="ECO:0007669"/>
    <property type="project" value="TreeGrafter"/>
</dbReference>
<evidence type="ECO:0000256" key="4">
    <source>
        <dbReference type="ARBA" id="ARBA00023146"/>
    </source>
</evidence>
<dbReference type="Gene3D" id="3.30.930.10">
    <property type="entry name" value="Bira Bifunctional Protein, Domain 2"/>
    <property type="match status" value="1"/>
</dbReference>
<dbReference type="Pfam" id="PF01336">
    <property type="entry name" value="tRNA_anti-codon"/>
    <property type="match status" value="1"/>
</dbReference>
<evidence type="ECO:0000256" key="1">
    <source>
        <dbReference type="ARBA" id="ARBA00022598"/>
    </source>
</evidence>
<dbReference type="Proteomes" id="UP000449547">
    <property type="component" value="Unassembled WGS sequence"/>
</dbReference>
<dbReference type="GO" id="GO:0000049">
    <property type="term" value="F:tRNA binding"/>
    <property type="evidence" value="ECO:0007669"/>
    <property type="project" value="TreeGrafter"/>
</dbReference>
<evidence type="ECO:0000259" key="6">
    <source>
        <dbReference type="PROSITE" id="PS50862"/>
    </source>
</evidence>
<dbReference type="PROSITE" id="PS50862">
    <property type="entry name" value="AA_TRNA_LIGASE_II"/>
    <property type="match status" value="1"/>
</dbReference>
<dbReference type="Pfam" id="PF00152">
    <property type="entry name" value="tRNA-synt_2"/>
    <property type="match status" value="1"/>
</dbReference>
<evidence type="ECO:0000256" key="2">
    <source>
        <dbReference type="ARBA" id="ARBA00022741"/>
    </source>
</evidence>
<protein>
    <recommendedName>
        <fullName evidence="5">Lysyl-tRNA synthetase</fullName>
    </recommendedName>
</protein>
<keyword evidence="2" id="KW-0547">Nucleotide-binding</keyword>
<dbReference type="PANTHER" id="PTHR42918:SF5">
    <property type="entry name" value="LYSINE--TRNA LIGASE, MITOCHONDRIAL"/>
    <property type="match status" value="1"/>
</dbReference>
<dbReference type="InterPro" id="IPR004364">
    <property type="entry name" value="Aa-tRNA-synt_II"/>
</dbReference>
<evidence type="ECO:0000313" key="7">
    <source>
        <dbReference type="EMBL" id="KAA8902987.1"/>
    </source>
</evidence>
<dbReference type="InterPro" id="IPR044136">
    <property type="entry name" value="Lys-tRNA-ligase_II_N"/>
</dbReference>
<dbReference type="InterPro" id="IPR012340">
    <property type="entry name" value="NA-bd_OB-fold"/>
</dbReference>